<proteinExistence type="predicted"/>
<protein>
    <submittedName>
        <fullName evidence="1">Uncharacterized protein</fullName>
    </submittedName>
</protein>
<dbReference type="EMBL" id="CP038487">
    <property type="protein sequence ID" value="QFZ28502.1"/>
    <property type="molecule type" value="Genomic_DNA"/>
</dbReference>
<evidence type="ECO:0000313" key="2">
    <source>
        <dbReference type="Proteomes" id="UP000326582"/>
    </source>
</evidence>
<evidence type="ECO:0000313" key="1">
    <source>
        <dbReference type="EMBL" id="QFZ28502.1"/>
    </source>
</evidence>
<organism evidence="1 2">
    <name type="scientific">Clavispora lusitaniae</name>
    <name type="common">Candida lusitaniae</name>
    <dbReference type="NCBI Taxonomy" id="36911"/>
    <lineage>
        <taxon>Eukaryota</taxon>
        <taxon>Fungi</taxon>
        <taxon>Dikarya</taxon>
        <taxon>Ascomycota</taxon>
        <taxon>Saccharomycotina</taxon>
        <taxon>Pichiomycetes</taxon>
        <taxon>Metschnikowiaceae</taxon>
        <taxon>Clavispora</taxon>
    </lineage>
</organism>
<keyword evidence="2" id="KW-1185">Reference proteome</keyword>
<gene>
    <name evidence="1" type="ORF">EJF14_40544</name>
</gene>
<dbReference type="Proteomes" id="UP000326582">
    <property type="component" value="Chromosome 4"/>
</dbReference>
<reference evidence="2" key="1">
    <citation type="journal article" date="2019" name="MBio">
        <title>Comparative genomics for the elucidation of multidrug resistance (MDR) in Candida lusitaniae.</title>
        <authorList>
            <person name="Kannan A."/>
            <person name="Asner S.A."/>
            <person name="Trachsel E."/>
            <person name="Kelly S."/>
            <person name="Parker J."/>
            <person name="Sanglard D."/>
        </authorList>
    </citation>
    <scope>NUCLEOTIDE SEQUENCE [LARGE SCALE GENOMIC DNA]</scope>
    <source>
        <strain evidence="2">P1</strain>
    </source>
</reference>
<name>A0ACD0WLU4_CLALS</name>
<accession>A0ACD0WLU4</accession>
<sequence>MVGTINELVCEYTKTFPLVETIRRQNPNLCPISDTRGTPKVLTRKRPQAPDPEWEEPSSPGSTPSDTGPSCNQSYWKFHLLRFGSTMYLTTNPTLKHLNCKSFPGYHITHTCSTDGTTMTFSDLHSGEEIITLKREPRKSKNVVSYEVNRMRNLDGNLVKIPDPEQTFKNEASKKRLSKSMSVEHMGASPVNYETSCGEWGTWKIGSVPIYTSSRLSRKGPNMIGKQNVYFHNLSVDRISWGVGDIPPVVAMYRNCESSTRKRMVQTIHRLRPSESKQHYKMSTSVETPLTMDPVTDAKSYSRAGDGLYWNRHPKDDEPDHRYKLGWLTIYENTDLFKKPGMFDIVVALTVAVSCGRNT</sequence>